<accession>A0A4Y2FAD7</accession>
<gene>
    <name evidence="2" type="ORF">AVEN_59189_1</name>
</gene>
<reference evidence="2 3" key="1">
    <citation type="journal article" date="2019" name="Sci. Rep.">
        <title>Orb-weaving spider Araneus ventricosus genome elucidates the spidroin gene catalogue.</title>
        <authorList>
            <person name="Kono N."/>
            <person name="Nakamura H."/>
            <person name="Ohtoshi R."/>
            <person name="Moran D.A.P."/>
            <person name="Shinohara A."/>
            <person name="Yoshida Y."/>
            <person name="Fujiwara M."/>
            <person name="Mori M."/>
            <person name="Tomita M."/>
            <person name="Arakawa K."/>
        </authorList>
    </citation>
    <scope>NUCLEOTIDE SEQUENCE [LARGE SCALE GENOMIC DNA]</scope>
</reference>
<organism evidence="2 3">
    <name type="scientific">Araneus ventricosus</name>
    <name type="common">Orbweaver spider</name>
    <name type="synonym">Epeira ventricosa</name>
    <dbReference type="NCBI Taxonomy" id="182803"/>
    <lineage>
        <taxon>Eukaryota</taxon>
        <taxon>Metazoa</taxon>
        <taxon>Ecdysozoa</taxon>
        <taxon>Arthropoda</taxon>
        <taxon>Chelicerata</taxon>
        <taxon>Arachnida</taxon>
        <taxon>Araneae</taxon>
        <taxon>Araneomorphae</taxon>
        <taxon>Entelegynae</taxon>
        <taxon>Araneoidea</taxon>
        <taxon>Araneidae</taxon>
        <taxon>Araneus</taxon>
    </lineage>
</organism>
<evidence type="ECO:0000313" key="3">
    <source>
        <dbReference type="Proteomes" id="UP000499080"/>
    </source>
</evidence>
<name>A0A4Y2FAD7_ARAVE</name>
<protein>
    <submittedName>
        <fullName evidence="2">Uncharacterized protein</fullName>
    </submittedName>
</protein>
<proteinExistence type="predicted"/>
<evidence type="ECO:0000256" key="1">
    <source>
        <dbReference type="SAM" id="MobiDB-lite"/>
    </source>
</evidence>
<feature type="region of interest" description="Disordered" evidence="1">
    <location>
        <begin position="31"/>
        <end position="67"/>
    </location>
</feature>
<keyword evidence="3" id="KW-1185">Reference proteome</keyword>
<dbReference type="EMBL" id="BGPR01173018">
    <property type="protein sequence ID" value="GBM37426.1"/>
    <property type="molecule type" value="Genomic_DNA"/>
</dbReference>
<dbReference type="Proteomes" id="UP000499080">
    <property type="component" value="Unassembled WGS sequence"/>
</dbReference>
<evidence type="ECO:0000313" key="2">
    <source>
        <dbReference type="EMBL" id="GBM37426.1"/>
    </source>
</evidence>
<sequence>MTDNEKDERISGLIIITSRFEATRGLFWNGPRHFEPRQTPRTPPELAPLSKLPHHTSGRTGSHEYMDKKPSNMIVGSRFPGGCNSGVGLSFLYSDEDGGVEPRSLMNLRSSSYLVYIMTTIIQFYPGRYYREGINLLLLQMLQYL</sequence>
<comment type="caution">
    <text evidence="2">The sequence shown here is derived from an EMBL/GenBank/DDBJ whole genome shotgun (WGS) entry which is preliminary data.</text>
</comment>
<dbReference type="AlphaFoldDB" id="A0A4Y2FAD7"/>